<sequence length="222" mass="26124">MRILATGEDLDNVLNHLVDFDAEVDPEGKEFSGRLLSIIFEKENQDEINLLAQFSVYTEPVEKNAVKVLSGYYIYQVFENLMRKDMIWLCEDNKITTHSLIREFAYDRLEDNEIAHKEAAIYYEGLAKEKRLEDMHSFEMALHHFIKARGNELKHFKSRMDSLFKGKNVKELIDSNIELTIKRLFYAIKIYPEFLPYFNELGIAYRENNQLDKAIEVLEKAV</sequence>
<gene>
    <name evidence="1" type="ORF">S03H2_62843</name>
</gene>
<accession>X1IEL4</accession>
<comment type="caution">
    <text evidence="1">The sequence shown here is derived from an EMBL/GenBank/DDBJ whole genome shotgun (WGS) entry which is preliminary data.</text>
</comment>
<feature type="non-terminal residue" evidence="1">
    <location>
        <position position="222"/>
    </location>
</feature>
<dbReference type="AlphaFoldDB" id="X1IEL4"/>
<organism evidence="1">
    <name type="scientific">marine sediment metagenome</name>
    <dbReference type="NCBI Taxonomy" id="412755"/>
    <lineage>
        <taxon>unclassified sequences</taxon>
        <taxon>metagenomes</taxon>
        <taxon>ecological metagenomes</taxon>
    </lineage>
</organism>
<evidence type="ECO:0000313" key="1">
    <source>
        <dbReference type="EMBL" id="GAH80147.1"/>
    </source>
</evidence>
<name>X1IEL4_9ZZZZ</name>
<proteinExistence type="predicted"/>
<protein>
    <submittedName>
        <fullName evidence="1">Uncharacterized protein</fullName>
    </submittedName>
</protein>
<dbReference type="PROSITE" id="PS50293">
    <property type="entry name" value="TPR_REGION"/>
    <property type="match status" value="1"/>
</dbReference>
<dbReference type="SUPFAM" id="SSF48452">
    <property type="entry name" value="TPR-like"/>
    <property type="match status" value="1"/>
</dbReference>
<dbReference type="EMBL" id="BARU01040671">
    <property type="protein sequence ID" value="GAH80147.1"/>
    <property type="molecule type" value="Genomic_DNA"/>
</dbReference>
<dbReference type="Gene3D" id="1.25.40.10">
    <property type="entry name" value="Tetratricopeptide repeat domain"/>
    <property type="match status" value="1"/>
</dbReference>
<reference evidence="1" key="1">
    <citation type="journal article" date="2014" name="Front. Microbiol.">
        <title>High frequency of phylogenetically diverse reductive dehalogenase-homologous genes in deep subseafloor sedimentary metagenomes.</title>
        <authorList>
            <person name="Kawai M."/>
            <person name="Futagami T."/>
            <person name="Toyoda A."/>
            <person name="Takaki Y."/>
            <person name="Nishi S."/>
            <person name="Hori S."/>
            <person name="Arai W."/>
            <person name="Tsubouchi T."/>
            <person name="Morono Y."/>
            <person name="Uchiyama I."/>
            <person name="Ito T."/>
            <person name="Fujiyama A."/>
            <person name="Inagaki F."/>
            <person name="Takami H."/>
        </authorList>
    </citation>
    <scope>NUCLEOTIDE SEQUENCE</scope>
    <source>
        <strain evidence="1">Expedition CK06-06</strain>
    </source>
</reference>
<dbReference type="InterPro" id="IPR011990">
    <property type="entry name" value="TPR-like_helical_dom_sf"/>
</dbReference>